<keyword evidence="2" id="KW-1185">Reference proteome</keyword>
<gene>
    <name evidence="1" type="ORF">SOASR030_36960</name>
</gene>
<dbReference type="PANTHER" id="PTHR40658">
    <property type="match status" value="1"/>
</dbReference>
<reference evidence="1" key="1">
    <citation type="submission" date="2022-06" db="EMBL/GenBank/DDBJ databases">
        <title>Draft genome sequences of Leminorella grimontii str. JCM5902.</title>
        <authorList>
            <person name="Wakabayashi Y."/>
            <person name="Kojima K."/>
        </authorList>
    </citation>
    <scope>NUCLEOTIDE SEQUENCE</scope>
    <source>
        <strain evidence="1">JCM 5902</strain>
    </source>
</reference>
<comment type="caution">
    <text evidence="1">The sequence shown here is derived from an EMBL/GenBank/DDBJ whole genome shotgun (WGS) entry which is preliminary data.</text>
</comment>
<evidence type="ECO:0008006" key="3">
    <source>
        <dbReference type="Google" id="ProtNLM"/>
    </source>
</evidence>
<protein>
    <recommendedName>
        <fullName evidence="3">ClbS/DfsB family four-helix bundle protein</fullName>
    </recommendedName>
</protein>
<accession>A0AAV5N965</accession>
<organism evidence="1 2">
    <name type="scientific">Leminorella grimontii</name>
    <dbReference type="NCBI Taxonomy" id="82981"/>
    <lineage>
        <taxon>Bacteria</taxon>
        <taxon>Pseudomonadati</taxon>
        <taxon>Pseudomonadota</taxon>
        <taxon>Gammaproteobacteria</taxon>
        <taxon>Enterobacterales</taxon>
        <taxon>Budviciaceae</taxon>
        <taxon>Leminorella</taxon>
    </lineage>
</organism>
<dbReference type="InterPro" id="IPR012550">
    <property type="entry name" value="DUF1706"/>
</dbReference>
<dbReference type="PANTHER" id="PTHR40658:SF3">
    <property type="entry name" value="CLBS_DFSB FAMILY FOUR-HELIX BUNDLE PROTEIN"/>
    <property type="match status" value="1"/>
</dbReference>
<dbReference type="InterPro" id="IPR034660">
    <property type="entry name" value="DinB/YfiT-like"/>
</dbReference>
<sequence length="172" mass="20217">MAMKEYADKKALIERIQACYQRFIAEFEDIPDEVSATRVEGVDKTPREMLSYQIGWISSLLLWEQEEQAGRRAAVPSADFKWNQLGALYQSFYQQYGQSTLSEQKERLDKLVTALTNWLEMLSDDVLFEPGKRNWATTKAMWPVYKWVHINSVAPFTNFRPKIRKWKKNALK</sequence>
<proteinExistence type="predicted"/>
<dbReference type="Pfam" id="PF08020">
    <property type="entry name" value="DUF1706"/>
    <property type="match status" value="1"/>
</dbReference>
<dbReference type="AlphaFoldDB" id="A0AAV5N965"/>
<evidence type="ECO:0000313" key="2">
    <source>
        <dbReference type="Proteomes" id="UP001058124"/>
    </source>
</evidence>
<dbReference type="EMBL" id="BRLH01000019">
    <property type="protein sequence ID" value="GKX57584.1"/>
    <property type="molecule type" value="Genomic_DNA"/>
</dbReference>
<dbReference type="Proteomes" id="UP001058124">
    <property type="component" value="Unassembled WGS sequence"/>
</dbReference>
<dbReference type="PIRSF" id="PIRSF031551">
    <property type="entry name" value="DUF1706"/>
    <property type="match status" value="1"/>
</dbReference>
<name>A0AAV5N965_9GAMM</name>
<dbReference type="Gene3D" id="1.20.120.450">
    <property type="entry name" value="dinb family like domain"/>
    <property type="match status" value="1"/>
</dbReference>
<evidence type="ECO:0000313" key="1">
    <source>
        <dbReference type="EMBL" id="GKX57584.1"/>
    </source>
</evidence>